<dbReference type="OrthoDB" id="9811945at2"/>
<gene>
    <name evidence="2" type="ORF">SAMN03159343_3260</name>
</gene>
<dbReference type="CDD" id="cd07184">
    <property type="entry name" value="E_set_Isoamylase_like_N"/>
    <property type="match status" value="1"/>
</dbReference>
<dbReference type="RefSeq" id="WP_092806199.1">
    <property type="nucleotide sequence ID" value="NZ_FMUH01000005.1"/>
</dbReference>
<feature type="domain" description="AMP-activated protein kinase glycogen-binding" evidence="1">
    <location>
        <begin position="26"/>
        <end position="88"/>
    </location>
</feature>
<dbReference type="EMBL" id="FMUH01000005">
    <property type="protein sequence ID" value="SCX55383.1"/>
    <property type="molecule type" value="Genomic_DNA"/>
</dbReference>
<reference evidence="3" key="1">
    <citation type="submission" date="2016-10" db="EMBL/GenBank/DDBJ databases">
        <authorList>
            <person name="Varghese N."/>
            <person name="Submissions S."/>
        </authorList>
    </citation>
    <scope>NUCLEOTIDE SEQUENCE [LARGE SCALE GENOMIC DNA]</scope>
    <source>
        <strain evidence="3">DSM 45722</strain>
    </source>
</reference>
<keyword evidence="2" id="KW-0808">Transferase</keyword>
<dbReference type="GO" id="GO:0005975">
    <property type="term" value="P:carbohydrate metabolic process"/>
    <property type="evidence" value="ECO:0007669"/>
    <property type="project" value="UniProtKB-ARBA"/>
</dbReference>
<organism evidence="2 3">
    <name type="scientific">Klenkia marina</name>
    <dbReference type="NCBI Taxonomy" id="1960309"/>
    <lineage>
        <taxon>Bacteria</taxon>
        <taxon>Bacillati</taxon>
        <taxon>Actinomycetota</taxon>
        <taxon>Actinomycetes</taxon>
        <taxon>Geodermatophilales</taxon>
        <taxon>Geodermatophilaceae</taxon>
        <taxon>Klenkia</taxon>
    </lineage>
</organism>
<dbReference type="GO" id="GO:0016301">
    <property type="term" value="F:kinase activity"/>
    <property type="evidence" value="ECO:0007669"/>
    <property type="project" value="UniProtKB-KW"/>
</dbReference>
<dbReference type="AlphaFoldDB" id="A0A1G4YPP3"/>
<dbReference type="Proteomes" id="UP000198981">
    <property type="component" value="Unassembled WGS sequence"/>
</dbReference>
<keyword evidence="3" id="KW-1185">Reference proteome</keyword>
<dbReference type="STRING" id="1960309.SAMN03159343_3260"/>
<protein>
    <submittedName>
        <fullName evidence="2">Glycogen recognition site of AMP-activated protein kinase</fullName>
    </submittedName>
</protein>
<keyword evidence="2" id="KW-0418">Kinase</keyword>
<dbReference type="InterPro" id="IPR013783">
    <property type="entry name" value="Ig-like_fold"/>
</dbReference>
<dbReference type="Gene3D" id="2.60.40.10">
    <property type="entry name" value="Immunoglobulins"/>
    <property type="match status" value="1"/>
</dbReference>
<dbReference type="SUPFAM" id="SSF81296">
    <property type="entry name" value="E set domains"/>
    <property type="match status" value="1"/>
</dbReference>
<name>A0A1G4YPP3_9ACTN</name>
<proteinExistence type="predicted"/>
<dbReference type="InterPro" id="IPR014756">
    <property type="entry name" value="Ig_E-set"/>
</dbReference>
<evidence type="ECO:0000313" key="2">
    <source>
        <dbReference type="EMBL" id="SCX55383.1"/>
    </source>
</evidence>
<accession>A0A1G4YPP3</accession>
<dbReference type="Pfam" id="PF16561">
    <property type="entry name" value="AMPK1_CBM"/>
    <property type="match status" value="1"/>
</dbReference>
<dbReference type="InterPro" id="IPR032640">
    <property type="entry name" value="AMPK1_CBM"/>
</dbReference>
<evidence type="ECO:0000259" key="1">
    <source>
        <dbReference type="Pfam" id="PF16561"/>
    </source>
</evidence>
<sequence length="91" mass="9848">MIRLKKSPADVAVTFALAEEAITGPVSVVGDFNGWTPGTHTLKKRSNGTRSIVVKLPVGEQVRFRYLADGGVWLDDPTAHAHDEQGSLLHL</sequence>
<evidence type="ECO:0000313" key="3">
    <source>
        <dbReference type="Proteomes" id="UP000198981"/>
    </source>
</evidence>